<evidence type="ECO:0000259" key="1">
    <source>
        <dbReference type="Pfam" id="PF01471"/>
    </source>
</evidence>
<comment type="caution">
    <text evidence="2">The sequence shown here is derived from an EMBL/GenBank/DDBJ whole genome shotgun (WGS) entry which is preliminary data.</text>
</comment>
<organism evidence="2 3">
    <name type="scientific">Microbacterium rhizomatis</name>
    <dbReference type="NCBI Taxonomy" id="1631477"/>
    <lineage>
        <taxon>Bacteria</taxon>
        <taxon>Bacillati</taxon>
        <taxon>Actinomycetota</taxon>
        <taxon>Actinomycetes</taxon>
        <taxon>Micrococcales</taxon>
        <taxon>Microbacteriaceae</taxon>
        <taxon>Microbacterium</taxon>
    </lineage>
</organism>
<dbReference type="Proteomes" id="UP000325827">
    <property type="component" value="Unassembled WGS sequence"/>
</dbReference>
<keyword evidence="3" id="KW-1185">Reference proteome</keyword>
<evidence type="ECO:0000313" key="2">
    <source>
        <dbReference type="EMBL" id="KAA9111734.1"/>
    </source>
</evidence>
<dbReference type="SUPFAM" id="SSF47090">
    <property type="entry name" value="PGBD-like"/>
    <property type="match status" value="1"/>
</dbReference>
<dbReference type="InterPro" id="IPR002477">
    <property type="entry name" value="Peptidoglycan-bd-like"/>
</dbReference>
<sequence length="332" mass="33555">MGWAVTTVVSPAPDVSEATPYTYVSVVAGEVGASIHLNTVVEWKPVPVGVNRGTGVVTSVTVGVGDEVGQGSVLYTIDLRPVVVAEGEVPAFRAISLGAEGADVAQLQTMLSDMGVYAGSSDGTAGARTIESIKTWQKNMGVAQTGVVEPGDVIFVPTLPTRVALDGAVVFRGATLNGGEPAVRALPSSPTFDVPVTDTQAGLLPPGTRVELTSPDGGQWLGYTAESTAHPESATVTVALEGARGAAVCGDECGQVPVTGDVALDSRVVTVESVTGLVVPSAALVTDAGGQVAVLTEDGERRTVIVTAAARGMSVIDGVEAGTRVRVPGEEP</sequence>
<protein>
    <submittedName>
        <fullName evidence="2">Peptidoglycan-binding protein</fullName>
    </submittedName>
</protein>
<dbReference type="OrthoDB" id="3268648at2"/>
<dbReference type="Gene3D" id="1.10.101.10">
    <property type="entry name" value="PGBD-like superfamily/PGBD"/>
    <property type="match status" value="1"/>
</dbReference>
<reference evidence="3" key="1">
    <citation type="submission" date="2019-09" db="EMBL/GenBank/DDBJ databases">
        <title>Mumia zhuanghuii sp. nov. isolated from the intestinal contents of plateau pika (Ochotona curzoniae) in the Qinghai-Tibet plateau of China.</title>
        <authorList>
            <person name="Tian Z."/>
        </authorList>
    </citation>
    <scope>NUCLEOTIDE SEQUENCE [LARGE SCALE GENOMIC DNA]</scope>
    <source>
        <strain evidence="3">JCM 30598</strain>
    </source>
</reference>
<proteinExistence type="predicted"/>
<evidence type="ECO:0000313" key="3">
    <source>
        <dbReference type="Proteomes" id="UP000325827"/>
    </source>
</evidence>
<name>A0A5J5J974_9MICO</name>
<dbReference type="InterPro" id="IPR036365">
    <property type="entry name" value="PGBD-like_sf"/>
</dbReference>
<dbReference type="InterPro" id="IPR036366">
    <property type="entry name" value="PGBDSf"/>
</dbReference>
<dbReference type="AlphaFoldDB" id="A0A5J5J974"/>
<dbReference type="Pfam" id="PF01471">
    <property type="entry name" value="PG_binding_1"/>
    <property type="match status" value="1"/>
</dbReference>
<gene>
    <name evidence="2" type="ORF">F6B43_07765</name>
</gene>
<dbReference type="EMBL" id="VYSA01000001">
    <property type="protein sequence ID" value="KAA9111734.1"/>
    <property type="molecule type" value="Genomic_DNA"/>
</dbReference>
<accession>A0A5J5J974</accession>
<feature type="domain" description="Peptidoglycan binding-like" evidence="1">
    <location>
        <begin position="101"/>
        <end position="149"/>
    </location>
</feature>